<dbReference type="EMBL" id="MFQZ01000010">
    <property type="protein sequence ID" value="OGH87524.1"/>
    <property type="molecule type" value="Genomic_DNA"/>
</dbReference>
<sequence length="69" mass="7692">MARATMIVIGPGGKSYHADQAAVQRVLCGEARRMPVYTDEVKAQKGGRPDAKFRAGQVRQLRPWEVDHE</sequence>
<accession>A0A1F6NV70</accession>
<evidence type="ECO:0000313" key="2">
    <source>
        <dbReference type="Proteomes" id="UP000177907"/>
    </source>
</evidence>
<name>A0A1F6NV70_9BACT</name>
<evidence type="ECO:0000313" key="1">
    <source>
        <dbReference type="EMBL" id="OGH87524.1"/>
    </source>
</evidence>
<dbReference type="Proteomes" id="UP000177907">
    <property type="component" value="Unassembled WGS sequence"/>
</dbReference>
<dbReference type="STRING" id="1798704.A3J93_03280"/>
<comment type="caution">
    <text evidence="1">The sequence shown here is derived from an EMBL/GenBank/DDBJ whole genome shotgun (WGS) entry which is preliminary data.</text>
</comment>
<proteinExistence type="predicted"/>
<reference evidence="1 2" key="1">
    <citation type="journal article" date="2016" name="Nat. Commun.">
        <title>Thousands of microbial genomes shed light on interconnected biogeochemical processes in an aquifer system.</title>
        <authorList>
            <person name="Anantharaman K."/>
            <person name="Brown C.T."/>
            <person name="Hug L.A."/>
            <person name="Sharon I."/>
            <person name="Castelle C.J."/>
            <person name="Probst A.J."/>
            <person name="Thomas B.C."/>
            <person name="Singh A."/>
            <person name="Wilkins M.J."/>
            <person name="Karaoz U."/>
            <person name="Brodie E.L."/>
            <person name="Williams K.H."/>
            <person name="Hubbard S.S."/>
            <person name="Banfield J.F."/>
        </authorList>
    </citation>
    <scope>NUCLEOTIDE SEQUENCE [LARGE SCALE GENOMIC DNA]</scope>
</reference>
<dbReference type="AlphaFoldDB" id="A0A1F6NV70"/>
<protein>
    <submittedName>
        <fullName evidence="1">Uncharacterized protein</fullName>
    </submittedName>
</protein>
<organism evidence="1 2">
    <name type="scientific">Candidatus Magasanikbacteria bacterium RIFOXYC2_FULL_42_28</name>
    <dbReference type="NCBI Taxonomy" id="1798704"/>
    <lineage>
        <taxon>Bacteria</taxon>
        <taxon>Candidatus Magasanikiibacteriota</taxon>
    </lineage>
</organism>
<gene>
    <name evidence="1" type="ORF">A3J93_03280</name>
</gene>